<dbReference type="PANTHER" id="PTHR15857:SF0">
    <property type="entry name" value="COMM DOMAIN-CONTAINING PROTEIN 2"/>
    <property type="match status" value="1"/>
</dbReference>
<keyword evidence="7" id="KW-1185">Reference proteome</keyword>
<evidence type="ECO:0000313" key="6">
    <source>
        <dbReference type="Proteomes" id="UP000322899"/>
    </source>
</evidence>
<dbReference type="Proteomes" id="UP000325113">
    <property type="component" value="Unassembled WGS sequence"/>
</dbReference>
<dbReference type="PANTHER" id="PTHR15857">
    <property type="entry name" value="COMM DOMAIN CONTAINING PROTEIN 2"/>
    <property type="match status" value="1"/>
</dbReference>
<evidence type="ECO:0008006" key="10">
    <source>
        <dbReference type="Google" id="ProtNLM"/>
    </source>
</evidence>
<evidence type="ECO:0000313" key="7">
    <source>
        <dbReference type="Proteomes" id="UP000323011"/>
    </source>
</evidence>
<evidence type="ECO:0000313" key="2">
    <source>
        <dbReference type="EMBL" id="KAA0154378.1"/>
    </source>
</evidence>
<dbReference type="Proteomes" id="UP000324907">
    <property type="component" value="Unassembled WGS sequence"/>
</dbReference>
<evidence type="ECO:0000313" key="4">
    <source>
        <dbReference type="EMBL" id="KAA0159816.1"/>
    </source>
</evidence>
<accession>A0A5A8D399</accession>
<evidence type="ECO:0000313" key="3">
    <source>
        <dbReference type="EMBL" id="KAA0159519.1"/>
    </source>
</evidence>
<dbReference type="AlphaFoldDB" id="A0A5A8D399"/>
<dbReference type="Proteomes" id="UP000322899">
    <property type="component" value="Unassembled WGS sequence"/>
</dbReference>
<evidence type="ECO:0000256" key="1">
    <source>
        <dbReference type="SAM" id="MobiDB-lite"/>
    </source>
</evidence>
<evidence type="ECO:0000313" key="9">
    <source>
        <dbReference type="Proteomes" id="UP000325113"/>
    </source>
</evidence>
<organism evidence="4 8">
    <name type="scientific">Cafeteria roenbergensis</name>
    <name type="common">Marine flagellate</name>
    <dbReference type="NCBI Taxonomy" id="33653"/>
    <lineage>
        <taxon>Eukaryota</taxon>
        <taxon>Sar</taxon>
        <taxon>Stramenopiles</taxon>
        <taxon>Bigyra</taxon>
        <taxon>Opalozoa</taxon>
        <taxon>Bicosoecida</taxon>
        <taxon>Cafeteriaceae</taxon>
        <taxon>Cafeteria</taxon>
    </lineage>
</organism>
<dbReference type="Proteomes" id="UP000323011">
    <property type="component" value="Unassembled WGS sequence"/>
</dbReference>
<reference evidence="6 7" key="1">
    <citation type="submission" date="2019-07" db="EMBL/GenBank/DDBJ databases">
        <title>Genomes of Cafeteria roenbergensis.</title>
        <authorList>
            <person name="Fischer M.G."/>
            <person name="Hackl T."/>
            <person name="Roman M."/>
        </authorList>
    </citation>
    <scope>NUCLEOTIDE SEQUENCE [LARGE SCALE GENOMIC DNA]</scope>
    <source>
        <strain evidence="2 7">BVI</strain>
        <strain evidence="3 9">Cflag</strain>
        <strain evidence="5 6">E4-10P</strain>
        <strain evidence="4 8">RCC970-E3</strain>
    </source>
</reference>
<comment type="caution">
    <text evidence="4">The sequence shown here is derived from an EMBL/GenBank/DDBJ whole genome shotgun (WGS) entry which is preliminary data.</text>
</comment>
<dbReference type="InterPro" id="IPR037354">
    <property type="entry name" value="Commd2"/>
</dbReference>
<dbReference type="Pfam" id="PF21672">
    <property type="entry name" value="COMM_HN"/>
    <property type="match status" value="1"/>
</dbReference>
<sequence length="249" mass="25184">MPVVTFDESVKGDLAFLGTVPAETAAEFGGAAARFLAASAKPAALKRVAGRLGVDPEVVEAAVAAASRVMLEAARLKLGERDFVASLREADLPAATAEALWQAYDGSRVELEDAASRSTSAIPRLQGLEWRLEVEFASRARRGAAKADAEGPAATGAGGAAAEGSGEAGGSAAAAGGIGVPSFLLRLDTLTATSSASAAGGADDASGVSTQSKYAQCDYATLALIKARLEAALAELGSAHAKRVHRYLR</sequence>
<name>A0A5A8D399_CAFRO</name>
<protein>
    <recommendedName>
        <fullName evidence="10">COMM domain-containing protein</fullName>
    </recommendedName>
</protein>
<gene>
    <name evidence="5" type="ORF">FNF27_05863</name>
    <name evidence="4" type="ORF">FNF28_05670</name>
    <name evidence="2" type="ORF">FNF29_02598</name>
    <name evidence="3" type="ORF">FNF31_04758</name>
</gene>
<dbReference type="EMBL" id="VLTO01000045">
    <property type="protein sequence ID" value="KAA0172639.1"/>
    <property type="molecule type" value="Genomic_DNA"/>
</dbReference>
<evidence type="ECO:0000313" key="5">
    <source>
        <dbReference type="EMBL" id="KAA0172639.1"/>
    </source>
</evidence>
<dbReference type="OrthoDB" id="10257479at2759"/>
<dbReference type="EMBL" id="VLTM01000052">
    <property type="protein sequence ID" value="KAA0159519.1"/>
    <property type="molecule type" value="Genomic_DNA"/>
</dbReference>
<proteinExistence type="predicted"/>
<feature type="region of interest" description="Disordered" evidence="1">
    <location>
        <begin position="145"/>
        <end position="166"/>
    </location>
</feature>
<feature type="compositionally biased region" description="Gly residues" evidence="1">
    <location>
        <begin position="156"/>
        <end position="166"/>
    </location>
</feature>
<evidence type="ECO:0000313" key="8">
    <source>
        <dbReference type="Proteomes" id="UP000324907"/>
    </source>
</evidence>
<dbReference type="EMBL" id="VLTL01000120">
    <property type="protein sequence ID" value="KAA0159816.1"/>
    <property type="molecule type" value="Genomic_DNA"/>
</dbReference>
<dbReference type="EMBL" id="VLTN01000012">
    <property type="protein sequence ID" value="KAA0154378.1"/>
    <property type="molecule type" value="Genomic_DNA"/>
</dbReference>